<dbReference type="GO" id="GO:0008168">
    <property type="term" value="F:methyltransferase activity"/>
    <property type="evidence" value="ECO:0007669"/>
    <property type="project" value="UniProtKB-KW"/>
</dbReference>
<dbReference type="InterPro" id="IPR029063">
    <property type="entry name" value="SAM-dependent_MTases_sf"/>
</dbReference>
<reference evidence="3" key="1">
    <citation type="journal article" date="2019" name="Int. J. Syst. Evol. Microbiol.">
        <title>The Global Catalogue of Microorganisms (GCM) 10K type strain sequencing project: providing services to taxonomists for standard genome sequencing and annotation.</title>
        <authorList>
            <consortium name="The Broad Institute Genomics Platform"/>
            <consortium name="The Broad Institute Genome Sequencing Center for Infectious Disease"/>
            <person name="Wu L."/>
            <person name="Ma J."/>
        </authorList>
    </citation>
    <scope>NUCLEOTIDE SEQUENCE [LARGE SCALE GENOMIC DNA]</scope>
    <source>
        <strain evidence="3">KCTC 42984</strain>
    </source>
</reference>
<sequence length="473" mass="50415">MTEQPTPYDAVAYPAWIYPETEPSRLAAIARLHGLAAPDPAMARVLEVAGGDGLNMVAMAAAWPRARFHSFDLAPTAVARGARLAEAAGLGNVRITVDDLLDAAETLAGPYDYIIVHGLYAWVPEVVREATLRLIGRVLAPQGISFVSYNAKPGSYLRNAIRDMLLHHVEGVADPQERLSRVFALLEDYVQPKPGDSPAVAALRWTAGPILQRMPGALFHDEMGDIYAPQSLTEVTDAAARHGLAFLNDASPFMIYDGLPGGEVAEDEVVRLAQADDYRAATFFHQTLLVRPGRAPRRGLVAGCLDDLWLGAAAQRTGPGEFTGSGRSVEISDPDLAEFLDLAAQRSPERLALRPIATTLERCEDIVRLANAGLVVLHAAPAPFAAVAGERPLASPLARAQVAEGTVGLISLDLKGVAFADPGPRAFLALLDGTRDRAGLERDWAASGHGHEVPVAAALDHFAKAGMLLDADR</sequence>
<organism evidence="2 3">
    <name type="scientific">Novosphingobium bradum</name>
    <dbReference type="NCBI Taxonomy" id="1737444"/>
    <lineage>
        <taxon>Bacteria</taxon>
        <taxon>Pseudomonadati</taxon>
        <taxon>Pseudomonadota</taxon>
        <taxon>Alphaproteobacteria</taxon>
        <taxon>Sphingomonadales</taxon>
        <taxon>Sphingomonadaceae</taxon>
        <taxon>Novosphingobium</taxon>
    </lineage>
</organism>
<dbReference type="GO" id="GO:0032259">
    <property type="term" value="P:methylation"/>
    <property type="evidence" value="ECO:0007669"/>
    <property type="project" value="UniProtKB-KW"/>
</dbReference>
<dbReference type="EMBL" id="JBHRTQ010000007">
    <property type="protein sequence ID" value="MFC3174577.1"/>
    <property type="molecule type" value="Genomic_DNA"/>
</dbReference>
<dbReference type="InterPro" id="IPR041698">
    <property type="entry name" value="Methyltransf_25"/>
</dbReference>
<gene>
    <name evidence="2" type="ORF">ACFOD9_09955</name>
</gene>
<name>A0ABV7IRK3_9SPHN</name>
<evidence type="ECO:0000259" key="1">
    <source>
        <dbReference type="Pfam" id="PF13649"/>
    </source>
</evidence>
<dbReference type="CDD" id="cd02440">
    <property type="entry name" value="AdoMet_MTases"/>
    <property type="match status" value="1"/>
</dbReference>
<dbReference type="RefSeq" id="WP_379509925.1">
    <property type="nucleotide sequence ID" value="NZ_JBHRTQ010000007.1"/>
</dbReference>
<comment type="caution">
    <text evidence="2">The sequence shown here is derived from an EMBL/GenBank/DDBJ whole genome shotgun (WGS) entry which is preliminary data.</text>
</comment>
<keyword evidence="3" id="KW-1185">Reference proteome</keyword>
<dbReference type="Gene3D" id="3.40.50.150">
    <property type="entry name" value="Vaccinia Virus protein VP39"/>
    <property type="match status" value="1"/>
</dbReference>
<feature type="domain" description="Methyltransferase" evidence="1">
    <location>
        <begin position="45"/>
        <end position="143"/>
    </location>
</feature>
<keyword evidence="2" id="KW-0489">Methyltransferase</keyword>
<dbReference type="PANTHER" id="PTHR43667">
    <property type="entry name" value="CYCLOPROPANE-FATTY-ACYL-PHOSPHOLIPID SYNTHASE"/>
    <property type="match status" value="1"/>
</dbReference>
<dbReference type="PANTHER" id="PTHR43667:SF2">
    <property type="entry name" value="FATTY ACID C-METHYL TRANSFERASE"/>
    <property type="match status" value="1"/>
</dbReference>
<evidence type="ECO:0000313" key="3">
    <source>
        <dbReference type="Proteomes" id="UP001595604"/>
    </source>
</evidence>
<dbReference type="SUPFAM" id="SSF53335">
    <property type="entry name" value="S-adenosyl-L-methionine-dependent methyltransferases"/>
    <property type="match status" value="1"/>
</dbReference>
<dbReference type="InterPro" id="IPR050723">
    <property type="entry name" value="CFA/CMAS"/>
</dbReference>
<keyword evidence="2" id="KW-0808">Transferase</keyword>
<dbReference type="Pfam" id="PF13649">
    <property type="entry name" value="Methyltransf_25"/>
    <property type="match status" value="1"/>
</dbReference>
<accession>A0ABV7IRK3</accession>
<evidence type="ECO:0000313" key="2">
    <source>
        <dbReference type="EMBL" id="MFC3174577.1"/>
    </source>
</evidence>
<protein>
    <submittedName>
        <fullName evidence="2">Methyltransferase domain-containing protein</fullName>
    </submittedName>
</protein>
<proteinExistence type="predicted"/>
<dbReference type="Proteomes" id="UP001595604">
    <property type="component" value="Unassembled WGS sequence"/>
</dbReference>